<dbReference type="AlphaFoldDB" id="A0A2H3DIL8"/>
<dbReference type="OrthoDB" id="3260945at2759"/>
<dbReference type="InParanoid" id="A0A2H3DIL8"/>
<sequence>MNVQIFILPSNIFNTESTLSHFRSYSHTSTAATSQSFIALPLIKSAYHVPSTSCAGAFLEYNRETIRLLDDDPYCQIVIATVAFANGINSTSLLDNYSIGAAKTMDQIRHQLPVSLPDRAAAPST</sequence>
<gene>
    <name evidence="1" type="ORF">ARMGADRAFT_1077819</name>
</gene>
<keyword evidence="2" id="KW-1185">Reference proteome</keyword>
<dbReference type="EMBL" id="KZ293652">
    <property type="protein sequence ID" value="PBK95059.1"/>
    <property type="molecule type" value="Genomic_DNA"/>
</dbReference>
<evidence type="ECO:0000313" key="1">
    <source>
        <dbReference type="EMBL" id="PBK95059.1"/>
    </source>
</evidence>
<evidence type="ECO:0000313" key="2">
    <source>
        <dbReference type="Proteomes" id="UP000217790"/>
    </source>
</evidence>
<proteinExistence type="predicted"/>
<name>A0A2H3DIL8_ARMGA</name>
<accession>A0A2H3DIL8</accession>
<organism evidence="1 2">
    <name type="scientific">Armillaria gallica</name>
    <name type="common">Bulbous honey fungus</name>
    <name type="synonym">Armillaria bulbosa</name>
    <dbReference type="NCBI Taxonomy" id="47427"/>
    <lineage>
        <taxon>Eukaryota</taxon>
        <taxon>Fungi</taxon>
        <taxon>Dikarya</taxon>
        <taxon>Basidiomycota</taxon>
        <taxon>Agaricomycotina</taxon>
        <taxon>Agaricomycetes</taxon>
        <taxon>Agaricomycetidae</taxon>
        <taxon>Agaricales</taxon>
        <taxon>Marasmiineae</taxon>
        <taxon>Physalacriaceae</taxon>
        <taxon>Armillaria</taxon>
    </lineage>
</organism>
<reference evidence="2" key="1">
    <citation type="journal article" date="2017" name="Nat. Ecol. Evol.">
        <title>Genome expansion and lineage-specific genetic innovations in the forest pathogenic fungi Armillaria.</title>
        <authorList>
            <person name="Sipos G."/>
            <person name="Prasanna A.N."/>
            <person name="Walter M.C."/>
            <person name="O'Connor E."/>
            <person name="Balint B."/>
            <person name="Krizsan K."/>
            <person name="Kiss B."/>
            <person name="Hess J."/>
            <person name="Varga T."/>
            <person name="Slot J."/>
            <person name="Riley R."/>
            <person name="Boka B."/>
            <person name="Rigling D."/>
            <person name="Barry K."/>
            <person name="Lee J."/>
            <person name="Mihaltcheva S."/>
            <person name="LaButti K."/>
            <person name="Lipzen A."/>
            <person name="Waldron R."/>
            <person name="Moloney N.M."/>
            <person name="Sperisen C."/>
            <person name="Kredics L."/>
            <person name="Vagvoelgyi C."/>
            <person name="Patrignani A."/>
            <person name="Fitzpatrick D."/>
            <person name="Nagy I."/>
            <person name="Doyle S."/>
            <person name="Anderson J.B."/>
            <person name="Grigoriev I.V."/>
            <person name="Gueldener U."/>
            <person name="Muensterkoetter M."/>
            <person name="Nagy L.G."/>
        </authorList>
    </citation>
    <scope>NUCLEOTIDE SEQUENCE [LARGE SCALE GENOMIC DNA]</scope>
    <source>
        <strain evidence="2">Ar21-2</strain>
    </source>
</reference>
<dbReference type="Proteomes" id="UP000217790">
    <property type="component" value="Unassembled WGS sequence"/>
</dbReference>
<protein>
    <submittedName>
        <fullName evidence="1">Uncharacterized protein</fullName>
    </submittedName>
</protein>